<evidence type="ECO:0000313" key="11">
    <source>
        <dbReference type="Proteomes" id="UP000248916"/>
    </source>
</evidence>
<dbReference type="EMBL" id="QKZL01000001">
    <property type="protein sequence ID" value="PZX19651.1"/>
    <property type="molecule type" value="Genomic_DNA"/>
</dbReference>
<dbReference type="GO" id="GO:0005886">
    <property type="term" value="C:plasma membrane"/>
    <property type="evidence" value="ECO:0007669"/>
    <property type="project" value="UniProtKB-SubCell"/>
</dbReference>
<feature type="transmembrane region" description="Helical" evidence="7">
    <location>
        <begin position="16"/>
        <end position="36"/>
    </location>
</feature>
<dbReference type="Proteomes" id="UP000248916">
    <property type="component" value="Unassembled WGS sequence"/>
</dbReference>
<evidence type="ECO:0000256" key="4">
    <source>
        <dbReference type="ARBA" id="ARBA00022692"/>
    </source>
</evidence>
<evidence type="ECO:0000256" key="7">
    <source>
        <dbReference type="SAM" id="Phobius"/>
    </source>
</evidence>
<dbReference type="Pfam" id="PF04239">
    <property type="entry name" value="DUF421"/>
    <property type="match status" value="1"/>
</dbReference>
<dbReference type="Gene3D" id="3.30.240.20">
    <property type="entry name" value="bsu07140 like domains"/>
    <property type="match status" value="1"/>
</dbReference>
<comment type="similarity">
    <text evidence="2">Belongs to the UPF0702 family.</text>
</comment>
<dbReference type="PANTHER" id="PTHR34582">
    <property type="entry name" value="UPF0702 TRANSMEMBRANE PROTEIN YCAP"/>
    <property type="match status" value="1"/>
</dbReference>
<organism evidence="10 11">
    <name type="scientific">Palleronia aestuarii</name>
    <dbReference type="NCBI Taxonomy" id="568105"/>
    <lineage>
        <taxon>Bacteria</taxon>
        <taxon>Pseudomonadati</taxon>
        <taxon>Pseudomonadota</taxon>
        <taxon>Alphaproteobacteria</taxon>
        <taxon>Rhodobacterales</taxon>
        <taxon>Roseobacteraceae</taxon>
        <taxon>Palleronia</taxon>
    </lineage>
</organism>
<comment type="subcellular location">
    <subcellularLocation>
        <location evidence="1">Cell membrane</location>
        <topology evidence="1">Multi-pass membrane protein</topology>
    </subcellularLocation>
</comment>
<keyword evidence="6 7" id="KW-0472">Membrane</keyword>
<dbReference type="InterPro" id="IPR023090">
    <property type="entry name" value="UPF0702_alpha/beta_dom_sf"/>
</dbReference>
<dbReference type="RefSeq" id="WP_111535335.1">
    <property type="nucleotide sequence ID" value="NZ_QKZL01000001.1"/>
</dbReference>
<sequence length="191" mass="21352">MNDPDIHLWFNDWNRIASVTIGAVIFFAFAVLLTRLLGKRSTAQMNNFDWIIAVAMGSLLSSGILLKDVSIADALVAMGILGLCQWMTTWLVLRVPWLAWAVKPMPRLLVHDGEIVEAAMRAERISEDELFSRLRGQGYTNLPEVQWVILETDGRLTVVPDMNPEMPLSDAGLMRNINVDPGLKKIKPDPA</sequence>
<gene>
    <name evidence="10" type="ORF">LX81_00108</name>
</gene>
<evidence type="ECO:0000313" key="10">
    <source>
        <dbReference type="EMBL" id="PZX19651.1"/>
    </source>
</evidence>
<evidence type="ECO:0000256" key="3">
    <source>
        <dbReference type="ARBA" id="ARBA00022475"/>
    </source>
</evidence>
<dbReference type="AlphaFoldDB" id="A0A2W7NGV9"/>
<keyword evidence="3" id="KW-1003">Cell membrane</keyword>
<dbReference type="PANTHER" id="PTHR34582:SF6">
    <property type="entry name" value="UPF0702 TRANSMEMBRANE PROTEIN YCAP"/>
    <property type="match status" value="1"/>
</dbReference>
<evidence type="ECO:0000259" key="8">
    <source>
        <dbReference type="Pfam" id="PF04239"/>
    </source>
</evidence>
<keyword evidence="11" id="KW-1185">Reference proteome</keyword>
<evidence type="ECO:0000256" key="2">
    <source>
        <dbReference type="ARBA" id="ARBA00006448"/>
    </source>
</evidence>
<evidence type="ECO:0000256" key="6">
    <source>
        <dbReference type="ARBA" id="ARBA00023136"/>
    </source>
</evidence>
<feature type="transmembrane region" description="Helical" evidence="7">
    <location>
        <begin position="72"/>
        <end position="93"/>
    </location>
</feature>
<name>A0A2W7NGV9_9RHOB</name>
<dbReference type="InterPro" id="IPR048454">
    <property type="entry name" value="YetF_N"/>
</dbReference>
<evidence type="ECO:0000256" key="5">
    <source>
        <dbReference type="ARBA" id="ARBA00022989"/>
    </source>
</evidence>
<keyword evidence="4 7" id="KW-0812">Transmembrane</keyword>
<dbReference type="OrthoDB" id="9793799at2"/>
<protein>
    <submittedName>
        <fullName evidence="10">Uncharacterized protein DUF421</fullName>
    </submittedName>
</protein>
<feature type="transmembrane region" description="Helical" evidence="7">
    <location>
        <begin position="48"/>
        <end position="66"/>
    </location>
</feature>
<keyword evidence="5 7" id="KW-1133">Transmembrane helix</keyword>
<evidence type="ECO:0000259" key="9">
    <source>
        <dbReference type="Pfam" id="PF20730"/>
    </source>
</evidence>
<feature type="domain" description="YetF C-terminal" evidence="8">
    <location>
        <begin position="99"/>
        <end position="170"/>
    </location>
</feature>
<dbReference type="Pfam" id="PF20730">
    <property type="entry name" value="YetF_N"/>
    <property type="match status" value="1"/>
</dbReference>
<evidence type="ECO:0000256" key="1">
    <source>
        <dbReference type="ARBA" id="ARBA00004651"/>
    </source>
</evidence>
<feature type="domain" description="YetF-like N-terminal transmembrane" evidence="9">
    <location>
        <begin position="23"/>
        <end position="84"/>
    </location>
</feature>
<comment type="caution">
    <text evidence="10">The sequence shown here is derived from an EMBL/GenBank/DDBJ whole genome shotgun (WGS) entry which is preliminary data.</text>
</comment>
<accession>A0A2W7NGV9</accession>
<proteinExistence type="inferred from homology"/>
<dbReference type="InterPro" id="IPR007353">
    <property type="entry name" value="DUF421"/>
</dbReference>
<reference evidence="10 11" key="1">
    <citation type="submission" date="2018-06" db="EMBL/GenBank/DDBJ databases">
        <title>Genomic Encyclopedia of Archaeal and Bacterial Type Strains, Phase II (KMG-II): from individual species to whole genera.</title>
        <authorList>
            <person name="Goeker M."/>
        </authorList>
    </citation>
    <scope>NUCLEOTIDE SEQUENCE [LARGE SCALE GENOMIC DNA]</scope>
    <source>
        <strain evidence="10 11">DSM 22009</strain>
    </source>
</reference>